<dbReference type="GO" id="GO:0016020">
    <property type="term" value="C:membrane"/>
    <property type="evidence" value="ECO:0007669"/>
    <property type="project" value="UniProtKB-SubCell"/>
</dbReference>
<evidence type="ECO:0000256" key="3">
    <source>
        <dbReference type="ARBA" id="ARBA00023136"/>
    </source>
</evidence>
<evidence type="ECO:0000313" key="6">
    <source>
        <dbReference type="Proteomes" id="UP000050640"/>
    </source>
</evidence>
<proteinExistence type="inferred from homology"/>
<organism evidence="6 7">
    <name type="scientific">Elaeophora elaphi</name>
    <dbReference type="NCBI Taxonomy" id="1147741"/>
    <lineage>
        <taxon>Eukaryota</taxon>
        <taxon>Metazoa</taxon>
        <taxon>Ecdysozoa</taxon>
        <taxon>Nematoda</taxon>
        <taxon>Chromadorea</taxon>
        <taxon>Rhabditida</taxon>
        <taxon>Spirurina</taxon>
        <taxon>Spiruromorpha</taxon>
        <taxon>Filarioidea</taxon>
        <taxon>Onchocercidae</taxon>
        <taxon>Elaeophora</taxon>
    </lineage>
</organism>
<keyword evidence="4" id="KW-0449">Lipoprotein</keyword>
<evidence type="ECO:0000313" key="7">
    <source>
        <dbReference type="WBParaSite" id="EEL_0000204601-mRNA-1"/>
    </source>
</evidence>
<comment type="subcellular location">
    <subcellularLocation>
        <location evidence="1">Membrane</location>
        <topology evidence="1">Lipid-anchor</topology>
    </subcellularLocation>
</comment>
<feature type="domain" description="CYRIA/CYRIB Rac1 binding" evidence="5">
    <location>
        <begin position="30"/>
        <end position="177"/>
    </location>
</feature>
<reference evidence="7" key="1">
    <citation type="submission" date="2017-02" db="UniProtKB">
        <authorList>
            <consortium name="WormBaseParasite"/>
        </authorList>
    </citation>
    <scope>IDENTIFICATION</scope>
</reference>
<dbReference type="Proteomes" id="UP000050640">
    <property type="component" value="Unplaced"/>
</dbReference>
<dbReference type="STRING" id="1147741.A0A0R3RKN7"/>
<dbReference type="GO" id="GO:0031267">
    <property type="term" value="F:small GTPase binding"/>
    <property type="evidence" value="ECO:0007669"/>
    <property type="project" value="InterPro"/>
</dbReference>
<evidence type="ECO:0000256" key="1">
    <source>
        <dbReference type="ARBA" id="ARBA00004635"/>
    </source>
</evidence>
<evidence type="ECO:0000259" key="5">
    <source>
        <dbReference type="Pfam" id="PF07159"/>
    </source>
</evidence>
<keyword evidence="6" id="KW-1185">Reference proteome</keyword>
<protein>
    <submittedName>
        <fullName evidence="7">DUF1394 domain-containing protein</fullName>
    </submittedName>
</protein>
<dbReference type="WBParaSite" id="EEL_0000204601-mRNA-1">
    <property type="protein sequence ID" value="EEL_0000204601-mRNA-1"/>
    <property type="gene ID" value="EEL_0000204601"/>
</dbReference>
<comment type="similarity">
    <text evidence="2">Belongs to the CYRI family.</text>
</comment>
<evidence type="ECO:0000256" key="4">
    <source>
        <dbReference type="ARBA" id="ARBA00023288"/>
    </source>
</evidence>
<dbReference type="Pfam" id="PF07159">
    <property type="entry name" value="CYRIA-B_Rac1-bd"/>
    <property type="match status" value="2"/>
</dbReference>
<sequence>MRSGSSCAEVVRSVLLASCDGSRTNLPDVNVFLDFEHAVPSESELQICTLAEKILEQADVLLEDIKHYSAGASAEIRIAIQQPNNKDAQQGALDILSKLVMQIRAYYELSQRIEQIIPLLLWDLCSGPLPPAEQLDTLQATCRQFARLIDFALSFDAVKMCTPALQNDFSFYRRTIDGQFAIPPTPMLSALITATTNFVATNGDLPVSNTTDTLATVVQVCRFMVEKEENWERLSDQNCSFTMRVMVGAIILYDHTDNMGAFCKESPIDIRSIVELIKAESLLSALRYTTKHLSDGSTPKSVRALFP</sequence>
<keyword evidence="3" id="KW-0472">Membrane</keyword>
<evidence type="ECO:0000256" key="2">
    <source>
        <dbReference type="ARBA" id="ARBA00005778"/>
    </source>
</evidence>
<dbReference type="GO" id="GO:0030833">
    <property type="term" value="P:regulation of actin filament polymerization"/>
    <property type="evidence" value="ECO:0007669"/>
    <property type="project" value="InterPro"/>
</dbReference>
<dbReference type="InterPro" id="IPR009828">
    <property type="entry name" value="CYRIA/CYRIB_Rac1-bd"/>
</dbReference>
<dbReference type="InterPro" id="IPR039789">
    <property type="entry name" value="CYRI"/>
</dbReference>
<accession>A0A0R3RKN7</accession>
<name>A0A0R3RKN7_9BILA</name>
<dbReference type="AlphaFoldDB" id="A0A0R3RKN7"/>
<dbReference type="PANTHER" id="PTHR12422">
    <property type="entry name" value="GH09096P"/>
    <property type="match status" value="1"/>
</dbReference>
<feature type="domain" description="CYRIA/CYRIB Rac1 binding" evidence="5">
    <location>
        <begin position="181"/>
        <end position="303"/>
    </location>
</feature>